<accession>A0AAD6RTW7</accession>
<feature type="transmembrane region" description="Helical" evidence="8">
    <location>
        <begin position="64"/>
        <end position="86"/>
    </location>
</feature>
<dbReference type="AlphaFoldDB" id="A0AAD6RTW7"/>
<evidence type="ECO:0000313" key="10">
    <source>
        <dbReference type="Proteomes" id="UP001164929"/>
    </source>
</evidence>
<dbReference type="Pfam" id="PF03381">
    <property type="entry name" value="CDC50"/>
    <property type="match status" value="1"/>
</dbReference>
<evidence type="ECO:0000256" key="1">
    <source>
        <dbReference type="ARBA" id="ARBA00004370"/>
    </source>
</evidence>
<organism evidence="9 10">
    <name type="scientific">Populus alba x Populus x berolinensis</name>
    <dbReference type="NCBI Taxonomy" id="444605"/>
    <lineage>
        <taxon>Eukaryota</taxon>
        <taxon>Viridiplantae</taxon>
        <taxon>Streptophyta</taxon>
        <taxon>Embryophyta</taxon>
        <taxon>Tracheophyta</taxon>
        <taxon>Spermatophyta</taxon>
        <taxon>Magnoliopsida</taxon>
        <taxon>eudicotyledons</taxon>
        <taxon>Gunneridae</taxon>
        <taxon>Pentapetalae</taxon>
        <taxon>rosids</taxon>
        <taxon>fabids</taxon>
        <taxon>Malpighiales</taxon>
        <taxon>Salicaceae</taxon>
        <taxon>Saliceae</taxon>
        <taxon>Populus</taxon>
    </lineage>
</organism>
<dbReference type="InterPro" id="IPR005045">
    <property type="entry name" value="CDC50/LEM3_fam"/>
</dbReference>
<evidence type="ECO:0000256" key="2">
    <source>
        <dbReference type="ARBA" id="ARBA00009457"/>
    </source>
</evidence>
<comment type="subcellular location">
    <subcellularLocation>
        <location evidence="1">Membrane</location>
    </subcellularLocation>
</comment>
<evidence type="ECO:0000313" key="9">
    <source>
        <dbReference type="EMBL" id="KAJ7014515.1"/>
    </source>
</evidence>
<evidence type="ECO:0000256" key="8">
    <source>
        <dbReference type="SAM" id="Phobius"/>
    </source>
</evidence>
<keyword evidence="5 6" id="KW-0472">Membrane</keyword>
<gene>
    <name evidence="9" type="ORF">NC653_003972</name>
</gene>
<dbReference type="EMBL" id="JAQIZT010000001">
    <property type="protein sequence ID" value="KAJ7014515.1"/>
    <property type="molecule type" value="Genomic_DNA"/>
</dbReference>
<dbReference type="PIRSF" id="PIRSF015840">
    <property type="entry name" value="DUF284_TM_euk"/>
    <property type="match status" value="1"/>
</dbReference>
<comment type="caution">
    <text evidence="9">The sequence shown here is derived from an EMBL/GenBank/DDBJ whole genome shotgun (WGS) entry which is preliminary data.</text>
</comment>
<feature type="region of interest" description="Disordered" evidence="7">
    <location>
        <begin position="1"/>
        <end position="47"/>
    </location>
</feature>
<dbReference type="PANTHER" id="PTHR10926:SF72">
    <property type="entry name" value="ALA-INTERACTING SUBUNIT"/>
    <property type="match status" value="1"/>
</dbReference>
<feature type="transmembrane region" description="Helical" evidence="8">
    <location>
        <begin position="321"/>
        <end position="343"/>
    </location>
</feature>
<dbReference type="GO" id="GO:0005886">
    <property type="term" value="C:plasma membrane"/>
    <property type="evidence" value="ECO:0007669"/>
    <property type="project" value="TreeGrafter"/>
</dbReference>
<evidence type="ECO:0000256" key="6">
    <source>
        <dbReference type="PIRNR" id="PIRNR015840"/>
    </source>
</evidence>
<keyword evidence="10" id="KW-1185">Reference proteome</keyword>
<evidence type="ECO:0000256" key="4">
    <source>
        <dbReference type="ARBA" id="ARBA00022989"/>
    </source>
</evidence>
<evidence type="ECO:0000256" key="7">
    <source>
        <dbReference type="SAM" id="MobiDB-lite"/>
    </source>
</evidence>
<dbReference type="PANTHER" id="PTHR10926">
    <property type="entry name" value="CELL CYCLE CONTROL PROTEIN 50"/>
    <property type="match status" value="1"/>
</dbReference>
<dbReference type="Proteomes" id="UP001164929">
    <property type="component" value="Chromosome 1"/>
</dbReference>
<feature type="compositionally biased region" description="Polar residues" evidence="7">
    <location>
        <begin position="12"/>
        <end position="24"/>
    </location>
</feature>
<evidence type="ECO:0000256" key="5">
    <source>
        <dbReference type="ARBA" id="ARBA00023136"/>
    </source>
</evidence>
<reference evidence="9 10" key="1">
    <citation type="journal article" date="2023" name="Mol. Ecol. Resour.">
        <title>Chromosome-level genome assembly of a triploid poplar Populus alba 'Berolinensis'.</title>
        <authorList>
            <person name="Chen S."/>
            <person name="Yu Y."/>
            <person name="Wang X."/>
            <person name="Wang S."/>
            <person name="Zhang T."/>
            <person name="Zhou Y."/>
            <person name="He R."/>
            <person name="Meng N."/>
            <person name="Wang Y."/>
            <person name="Liu W."/>
            <person name="Liu Z."/>
            <person name="Liu J."/>
            <person name="Guo Q."/>
            <person name="Huang H."/>
            <person name="Sederoff R.R."/>
            <person name="Wang G."/>
            <person name="Qu G."/>
            <person name="Chen S."/>
        </authorList>
    </citation>
    <scope>NUCLEOTIDE SEQUENCE [LARGE SCALE GENOMIC DNA]</scope>
    <source>
        <strain evidence="9">SC-2020</strain>
    </source>
</reference>
<evidence type="ECO:0000256" key="3">
    <source>
        <dbReference type="ARBA" id="ARBA00022692"/>
    </source>
</evidence>
<comment type="similarity">
    <text evidence="2 6">Belongs to the CDC50/LEM3 family.</text>
</comment>
<protein>
    <recommendedName>
        <fullName evidence="6">ALA-interacting subunit</fullName>
    </recommendedName>
</protein>
<dbReference type="GO" id="GO:0005794">
    <property type="term" value="C:Golgi apparatus"/>
    <property type="evidence" value="ECO:0007669"/>
    <property type="project" value="TreeGrafter"/>
</dbReference>
<proteinExistence type="inferred from homology"/>
<sequence>MAMSPLLKDDTTSFGVNLDGTSTSEGGGYEPIPASKTKSEKPPPYSRFTQQELPACKPIITPKLVIAAFTLIGIVFFPIGIAALSASNKVVEIEERYDRECIPPIYRNRILQYIQSVGTDKTCTRRLTVPKHMKSPVFIYYQLTDFYQNYRIYKSSRSDLQLKSKADESSGLKNCGPVQKVGDKPIVPCGLVAWSMFNDTYSFSVKGKALIVNKMNIAWQSDKEGRFGSDVYPKNSQTGGVIGGATLNSSIPLSEQEDLIVWMRPAALRNFRKLYGRIDVDLEADEEIKVEIKNNYNSYGYGGGKLLVLSTTSAFGGKNKFLGIAYLTVGGFSFLFAIVFAIIHRFKRRDIGDTACLSWNRSPVGYYIK</sequence>
<dbReference type="GO" id="GO:0005783">
    <property type="term" value="C:endoplasmic reticulum"/>
    <property type="evidence" value="ECO:0007669"/>
    <property type="project" value="TreeGrafter"/>
</dbReference>
<keyword evidence="4 8" id="KW-1133">Transmembrane helix</keyword>
<keyword evidence="3 8" id="KW-0812">Transmembrane</keyword>
<name>A0AAD6RTW7_9ROSI</name>